<protein>
    <submittedName>
        <fullName evidence="1">Uncharacterized protein</fullName>
    </submittedName>
</protein>
<name>A0A8S9TJS4_PHYIN</name>
<dbReference type="Proteomes" id="UP000704712">
    <property type="component" value="Unassembled WGS sequence"/>
</dbReference>
<accession>A0A8S9TJS4</accession>
<reference evidence="1" key="1">
    <citation type="submission" date="2020-03" db="EMBL/GenBank/DDBJ databases">
        <title>Hybrid Assembly of Korean Phytophthora infestans isolates.</title>
        <authorList>
            <person name="Prokchorchik M."/>
            <person name="Lee Y."/>
            <person name="Seo J."/>
            <person name="Cho J.-H."/>
            <person name="Park Y.-E."/>
            <person name="Jang D.-C."/>
            <person name="Im J.-S."/>
            <person name="Choi J.-G."/>
            <person name="Park H.-J."/>
            <person name="Lee G.-B."/>
            <person name="Lee Y.-G."/>
            <person name="Hong S.-Y."/>
            <person name="Cho K."/>
            <person name="Sohn K.H."/>
        </authorList>
    </citation>
    <scope>NUCLEOTIDE SEQUENCE</scope>
    <source>
        <strain evidence="1">KR_2_A2</strain>
    </source>
</reference>
<gene>
    <name evidence="1" type="ORF">GN958_ATG22112</name>
</gene>
<sequence>MHVHRHTTWPIAYLKKDLLFDIWMDSLQAKKGALQQIKSSSGRPYMPQRSLLRLQLEPGRLYLLNRRLLEIQVDPWRPHMLQRLLLLVPG</sequence>
<organism evidence="1 2">
    <name type="scientific">Phytophthora infestans</name>
    <name type="common">Potato late blight agent</name>
    <name type="synonym">Botrytis infestans</name>
    <dbReference type="NCBI Taxonomy" id="4787"/>
    <lineage>
        <taxon>Eukaryota</taxon>
        <taxon>Sar</taxon>
        <taxon>Stramenopiles</taxon>
        <taxon>Oomycota</taxon>
        <taxon>Peronosporomycetes</taxon>
        <taxon>Peronosporales</taxon>
        <taxon>Peronosporaceae</taxon>
        <taxon>Phytophthora</taxon>
    </lineage>
</organism>
<proteinExistence type="predicted"/>
<evidence type="ECO:0000313" key="2">
    <source>
        <dbReference type="Proteomes" id="UP000704712"/>
    </source>
</evidence>
<dbReference type="EMBL" id="JAACNO010003074">
    <property type="protein sequence ID" value="KAF4128690.1"/>
    <property type="molecule type" value="Genomic_DNA"/>
</dbReference>
<dbReference type="AlphaFoldDB" id="A0A8S9TJS4"/>
<evidence type="ECO:0000313" key="1">
    <source>
        <dbReference type="EMBL" id="KAF4128690.1"/>
    </source>
</evidence>
<comment type="caution">
    <text evidence="1">The sequence shown here is derived from an EMBL/GenBank/DDBJ whole genome shotgun (WGS) entry which is preliminary data.</text>
</comment>